<evidence type="ECO:0000256" key="11">
    <source>
        <dbReference type="ARBA" id="ARBA00022989"/>
    </source>
</evidence>
<keyword evidence="9 17" id="KW-0418">Kinase</keyword>
<evidence type="ECO:0000256" key="7">
    <source>
        <dbReference type="ARBA" id="ARBA00022692"/>
    </source>
</evidence>
<evidence type="ECO:0000259" key="16">
    <source>
        <dbReference type="PROSITE" id="PS50112"/>
    </source>
</evidence>
<dbReference type="SUPFAM" id="SSF55785">
    <property type="entry name" value="PYP-like sensor domain (PAS domain)"/>
    <property type="match status" value="1"/>
</dbReference>
<name>A0ABS4XA12_9MICC</name>
<keyword evidence="8" id="KW-0547">Nucleotide-binding</keyword>
<dbReference type="InterPro" id="IPR005467">
    <property type="entry name" value="His_kinase_dom"/>
</dbReference>
<evidence type="ECO:0000256" key="1">
    <source>
        <dbReference type="ARBA" id="ARBA00000085"/>
    </source>
</evidence>
<dbReference type="InterPro" id="IPR003594">
    <property type="entry name" value="HATPase_dom"/>
</dbReference>
<dbReference type="PROSITE" id="PS50109">
    <property type="entry name" value="HIS_KIN"/>
    <property type="match status" value="1"/>
</dbReference>
<dbReference type="RefSeq" id="WP_209996114.1">
    <property type="nucleotide sequence ID" value="NZ_BAAAJY010000015.1"/>
</dbReference>
<evidence type="ECO:0000256" key="12">
    <source>
        <dbReference type="ARBA" id="ARBA00023012"/>
    </source>
</evidence>
<protein>
    <recommendedName>
        <fullName evidence="3">histidine kinase</fullName>
        <ecNumber evidence="3">2.7.13.3</ecNumber>
    </recommendedName>
</protein>
<keyword evidence="11 14" id="KW-1133">Transmembrane helix</keyword>
<dbReference type="SMART" id="SM00387">
    <property type="entry name" value="HATPase_c"/>
    <property type="match status" value="1"/>
</dbReference>
<keyword evidence="7 14" id="KW-0812">Transmembrane</keyword>
<feature type="domain" description="Histidine kinase" evidence="15">
    <location>
        <begin position="364"/>
        <end position="557"/>
    </location>
</feature>
<evidence type="ECO:0000256" key="13">
    <source>
        <dbReference type="ARBA" id="ARBA00023136"/>
    </source>
</evidence>
<dbReference type="SUPFAM" id="SSF103190">
    <property type="entry name" value="Sensory domain-like"/>
    <property type="match status" value="1"/>
</dbReference>
<evidence type="ECO:0000256" key="6">
    <source>
        <dbReference type="ARBA" id="ARBA00022679"/>
    </source>
</evidence>
<dbReference type="Pfam" id="PF02518">
    <property type="entry name" value="HATPase_c"/>
    <property type="match status" value="1"/>
</dbReference>
<feature type="domain" description="PAS" evidence="16">
    <location>
        <begin position="223"/>
        <end position="263"/>
    </location>
</feature>
<dbReference type="InterPro" id="IPR004358">
    <property type="entry name" value="Sig_transdc_His_kin-like_C"/>
</dbReference>
<keyword evidence="13 14" id="KW-0472">Membrane</keyword>
<evidence type="ECO:0000256" key="14">
    <source>
        <dbReference type="SAM" id="Phobius"/>
    </source>
</evidence>
<evidence type="ECO:0000313" key="17">
    <source>
        <dbReference type="EMBL" id="MBP2385307.1"/>
    </source>
</evidence>
<dbReference type="SUPFAM" id="SSF55874">
    <property type="entry name" value="ATPase domain of HSP90 chaperone/DNA topoisomerase II/histidine kinase"/>
    <property type="match status" value="1"/>
</dbReference>
<evidence type="ECO:0000313" key="18">
    <source>
        <dbReference type="Proteomes" id="UP001296993"/>
    </source>
</evidence>
<reference evidence="17 18" key="1">
    <citation type="submission" date="2021-03" db="EMBL/GenBank/DDBJ databases">
        <title>Sequencing the genomes of 1000 actinobacteria strains.</title>
        <authorList>
            <person name="Klenk H.-P."/>
        </authorList>
    </citation>
    <scope>NUCLEOTIDE SEQUENCE [LARGE SCALE GENOMIC DNA]</scope>
    <source>
        <strain evidence="17 18">DSM 15797</strain>
    </source>
</reference>
<dbReference type="PANTHER" id="PTHR43547:SF10">
    <property type="entry name" value="SENSOR HISTIDINE KINASE DCUS"/>
    <property type="match status" value="1"/>
</dbReference>
<evidence type="ECO:0000259" key="15">
    <source>
        <dbReference type="PROSITE" id="PS50109"/>
    </source>
</evidence>
<dbReference type="InterPro" id="IPR000014">
    <property type="entry name" value="PAS"/>
</dbReference>
<evidence type="ECO:0000256" key="9">
    <source>
        <dbReference type="ARBA" id="ARBA00022777"/>
    </source>
</evidence>
<evidence type="ECO:0000256" key="3">
    <source>
        <dbReference type="ARBA" id="ARBA00012438"/>
    </source>
</evidence>
<dbReference type="Pfam" id="PF17203">
    <property type="entry name" value="sCache_3_2"/>
    <property type="match status" value="1"/>
</dbReference>
<feature type="transmembrane region" description="Helical" evidence="14">
    <location>
        <begin position="21"/>
        <end position="46"/>
    </location>
</feature>
<keyword evidence="5" id="KW-0597">Phosphoprotein</keyword>
<organism evidence="17 18">
    <name type="scientific">Paeniglutamicibacter kerguelensis</name>
    <dbReference type="NCBI Taxonomy" id="254788"/>
    <lineage>
        <taxon>Bacteria</taxon>
        <taxon>Bacillati</taxon>
        <taxon>Actinomycetota</taxon>
        <taxon>Actinomycetes</taxon>
        <taxon>Micrococcales</taxon>
        <taxon>Micrococcaceae</taxon>
        <taxon>Paeniglutamicibacter</taxon>
    </lineage>
</organism>
<evidence type="ECO:0000256" key="10">
    <source>
        <dbReference type="ARBA" id="ARBA00022840"/>
    </source>
</evidence>
<dbReference type="InterPro" id="IPR035965">
    <property type="entry name" value="PAS-like_dom_sf"/>
</dbReference>
<dbReference type="InterPro" id="IPR029151">
    <property type="entry name" value="Sensor-like_sf"/>
</dbReference>
<dbReference type="Gene3D" id="3.30.450.20">
    <property type="entry name" value="PAS domain"/>
    <property type="match status" value="2"/>
</dbReference>
<proteinExistence type="predicted"/>
<dbReference type="PRINTS" id="PR00344">
    <property type="entry name" value="BCTRLSENSOR"/>
</dbReference>
<keyword evidence="12" id="KW-0902">Two-component regulatory system</keyword>
<keyword evidence="18" id="KW-1185">Reference proteome</keyword>
<dbReference type="PROSITE" id="PS50112">
    <property type="entry name" value="PAS"/>
    <property type="match status" value="1"/>
</dbReference>
<dbReference type="Proteomes" id="UP001296993">
    <property type="component" value="Unassembled WGS sequence"/>
</dbReference>
<keyword evidence="6" id="KW-0808">Transferase</keyword>
<dbReference type="InterPro" id="IPR036890">
    <property type="entry name" value="HATPase_C_sf"/>
</dbReference>
<evidence type="ECO:0000256" key="8">
    <source>
        <dbReference type="ARBA" id="ARBA00022741"/>
    </source>
</evidence>
<evidence type="ECO:0000256" key="2">
    <source>
        <dbReference type="ARBA" id="ARBA00004651"/>
    </source>
</evidence>
<gene>
    <name evidence="17" type="ORF">JOF47_000818</name>
</gene>
<dbReference type="EC" id="2.7.13.3" evidence="3"/>
<keyword evidence="10" id="KW-0067">ATP-binding</keyword>
<evidence type="ECO:0000256" key="5">
    <source>
        <dbReference type="ARBA" id="ARBA00022553"/>
    </source>
</evidence>
<sequence length="565" mass="60043">MPRVQRAPPHAAGKAPGSLSLATWILMAQIGLVTLVVLLVSAAGYLNARSQTHDFSAKRVLSVAETLAHDPFVVSAVQQPDPSEQLQPFADSIVGTAAVDFVTVMGTDRTRYTHPNPGELGKPYVGSVAQALAGQSHVEDYRGTLGESVRAIVPVRNEAGEITALVAVGVTLQNLSITQAAMVPAIIGAATLALGLGAFFAYMLSRYLRRATLGYGPEELRRLYAYYFSALHSVREGLVLVDARGRLVLHNDQAARLLGLPPSGTLRPVPVEKLGLPETVAELFASGRRATDEIHLTNNRVLVISQQRAKQPDESASAMGRSPLRRKVVASSLGTVATLRDRTEVQALTGELESMTTLAEALRAQTHEHANRLHTIASLIELGREREALDFAVADRQESQRLTDEFVQTIDEPYLTSLLVGKAAQAHERGITLTLSASGSLPSGALDARDLVTITGNLLDNAFDAAAGSELRRVWADFAADEESVVISIADSGPGLDPDLIEEFFRMGVSSKAVTSGNGPRGLGLALVRQAVARLGGTLDVDNDAGAIFTVTIPLSVPGGHGNRH</sequence>
<dbReference type="PANTHER" id="PTHR43547">
    <property type="entry name" value="TWO-COMPONENT HISTIDINE KINASE"/>
    <property type="match status" value="1"/>
</dbReference>
<comment type="caution">
    <text evidence="17">The sequence shown here is derived from an EMBL/GenBank/DDBJ whole genome shotgun (WGS) entry which is preliminary data.</text>
</comment>
<dbReference type="Gene3D" id="3.30.565.10">
    <property type="entry name" value="Histidine kinase-like ATPase, C-terminal domain"/>
    <property type="match status" value="1"/>
</dbReference>
<feature type="transmembrane region" description="Helical" evidence="14">
    <location>
        <begin position="181"/>
        <end position="204"/>
    </location>
</feature>
<evidence type="ECO:0000256" key="4">
    <source>
        <dbReference type="ARBA" id="ARBA00022475"/>
    </source>
</evidence>
<dbReference type="EMBL" id="JAGIOF010000001">
    <property type="protein sequence ID" value="MBP2385307.1"/>
    <property type="molecule type" value="Genomic_DNA"/>
</dbReference>
<comment type="subcellular location">
    <subcellularLocation>
        <location evidence="2">Cell membrane</location>
        <topology evidence="2">Multi-pass membrane protein</topology>
    </subcellularLocation>
</comment>
<dbReference type="InterPro" id="IPR033463">
    <property type="entry name" value="sCache_3"/>
</dbReference>
<comment type="catalytic activity">
    <reaction evidence="1">
        <text>ATP + protein L-histidine = ADP + protein N-phospho-L-histidine.</text>
        <dbReference type="EC" id="2.7.13.3"/>
    </reaction>
</comment>
<dbReference type="GO" id="GO:0016301">
    <property type="term" value="F:kinase activity"/>
    <property type="evidence" value="ECO:0007669"/>
    <property type="project" value="UniProtKB-KW"/>
</dbReference>
<accession>A0ABS4XA12</accession>
<keyword evidence="4" id="KW-1003">Cell membrane</keyword>